<dbReference type="InterPro" id="IPR013785">
    <property type="entry name" value="Aldolase_TIM"/>
</dbReference>
<evidence type="ECO:0000256" key="4">
    <source>
        <dbReference type="ARBA" id="ARBA00023014"/>
    </source>
</evidence>
<evidence type="ECO:0000256" key="2">
    <source>
        <dbReference type="ARBA" id="ARBA00022723"/>
    </source>
</evidence>
<dbReference type="SFLD" id="SFLDG01098">
    <property type="entry name" value="Uncharacterised_Radical_SAM_Su"/>
    <property type="match status" value="1"/>
</dbReference>
<dbReference type="Gene3D" id="3.20.20.70">
    <property type="entry name" value="Aldolase class I"/>
    <property type="match status" value="1"/>
</dbReference>
<dbReference type="Proteomes" id="UP000006462">
    <property type="component" value="Unassembled WGS sequence"/>
</dbReference>
<dbReference type="SUPFAM" id="SSF102114">
    <property type="entry name" value="Radical SAM enzymes"/>
    <property type="match status" value="1"/>
</dbReference>
<dbReference type="SFLD" id="SFLDS00029">
    <property type="entry name" value="Radical_SAM"/>
    <property type="match status" value="1"/>
</dbReference>
<organism evidence="6 7">
    <name type="scientific">Pyramidobacter piscolens W5455</name>
    <dbReference type="NCBI Taxonomy" id="352165"/>
    <lineage>
        <taxon>Bacteria</taxon>
        <taxon>Thermotogati</taxon>
        <taxon>Synergistota</taxon>
        <taxon>Synergistia</taxon>
        <taxon>Synergistales</taxon>
        <taxon>Dethiosulfovibrionaceae</taxon>
        <taxon>Pyramidobacter</taxon>
    </lineage>
</organism>
<keyword evidence="3" id="KW-0408">Iron</keyword>
<evidence type="ECO:0000313" key="6">
    <source>
        <dbReference type="EMBL" id="EFB90289.1"/>
    </source>
</evidence>
<reference evidence="6 7" key="1">
    <citation type="submission" date="2009-12" db="EMBL/GenBank/DDBJ databases">
        <authorList>
            <person name="Shrivastava S."/>
            <person name="Madupu R."/>
            <person name="Durkin A.S."/>
            <person name="Torralba M."/>
            <person name="Methe B."/>
            <person name="Sutton G.G."/>
            <person name="Strausberg R.L."/>
            <person name="Nelson K.E."/>
        </authorList>
    </citation>
    <scope>NUCLEOTIDE SEQUENCE [LARGE SCALE GENOMIC DNA]</scope>
    <source>
        <strain evidence="6 7">W5455</strain>
    </source>
</reference>
<keyword evidence="4" id="KW-0411">Iron-sulfur</keyword>
<accession>A0ABM9ZTR1</accession>
<feature type="domain" description="Radical SAM core" evidence="5">
    <location>
        <begin position="21"/>
        <end position="249"/>
    </location>
</feature>
<dbReference type="EMBL" id="ADFP01000086">
    <property type="protein sequence ID" value="EFB90289.1"/>
    <property type="molecule type" value="Genomic_DNA"/>
</dbReference>
<protein>
    <submittedName>
        <fullName evidence="6">Radical SAM domain protein</fullName>
    </submittedName>
</protein>
<name>A0ABM9ZTR1_9BACT</name>
<proteinExistence type="predicted"/>
<keyword evidence="7" id="KW-1185">Reference proteome</keyword>
<dbReference type="CDD" id="cd01335">
    <property type="entry name" value="Radical_SAM"/>
    <property type="match status" value="1"/>
</dbReference>
<dbReference type="InterPro" id="IPR007197">
    <property type="entry name" value="rSAM"/>
</dbReference>
<dbReference type="Pfam" id="PF04055">
    <property type="entry name" value="Radical_SAM"/>
    <property type="match status" value="1"/>
</dbReference>
<evidence type="ECO:0000259" key="5">
    <source>
        <dbReference type="PROSITE" id="PS51918"/>
    </source>
</evidence>
<evidence type="ECO:0000256" key="3">
    <source>
        <dbReference type="ARBA" id="ARBA00023004"/>
    </source>
</evidence>
<evidence type="ECO:0000256" key="1">
    <source>
        <dbReference type="ARBA" id="ARBA00022691"/>
    </source>
</evidence>
<comment type="caution">
    <text evidence="6">The sequence shown here is derived from an EMBL/GenBank/DDBJ whole genome shotgun (WGS) entry which is preliminary data.</text>
</comment>
<dbReference type="SMART" id="SM00729">
    <property type="entry name" value="Elp3"/>
    <property type="match status" value="1"/>
</dbReference>
<keyword evidence="1" id="KW-0949">S-adenosyl-L-methionine</keyword>
<dbReference type="InterPro" id="IPR006638">
    <property type="entry name" value="Elp3/MiaA/NifB-like_rSAM"/>
</dbReference>
<dbReference type="InterPro" id="IPR058240">
    <property type="entry name" value="rSAM_sf"/>
</dbReference>
<dbReference type="PROSITE" id="PS51918">
    <property type="entry name" value="RADICAL_SAM"/>
    <property type="match status" value="1"/>
</dbReference>
<gene>
    <name evidence="6" type="ORF">HMPREF7215_1201</name>
</gene>
<evidence type="ECO:0000313" key="7">
    <source>
        <dbReference type="Proteomes" id="UP000006462"/>
    </source>
</evidence>
<sequence>MKIRLSIGTAAVLGLARLKSDALPTTAYLMDTGGRCAHNCAFCAQAREAETGEDYLSRVIWPVYDLEDVLSGLITAARRGTVRRACIQVTLNAGSFERTLVILKAVTNAVALPVSVSTNITSASQVDQLMGNEAARVSIALDAATQSLHDQVKGTGYARKVQLLTECARRYPGRITTHFIVGLGESEEDVIAAIQNMHDLNVTVGLFAFTPLRGTRMAKCPPPEAGRYRRVQLANWLIKTKRRRVSDMSFSNGKLTGIDGDMKELLSVLSSGEAFETAGCRDCNRPYYNENPGHGVMYNYPRPLKNSEVIHALKETRLFAQTDLNDLAPATDGETRRCPHEMAIH</sequence>
<keyword evidence="2" id="KW-0479">Metal-binding</keyword>